<dbReference type="GO" id="GO:0006865">
    <property type="term" value="P:amino acid transport"/>
    <property type="evidence" value="ECO:0007669"/>
    <property type="project" value="UniProtKB-KW"/>
</dbReference>
<dbReference type="InterPro" id="IPR000515">
    <property type="entry name" value="MetI-like"/>
</dbReference>
<dbReference type="Pfam" id="PF00528">
    <property type="entry name" value="BPD_transp_1"/>
    <property type="match status" value="1"/>
</dbReference>
<dbReference type="GO" id="GO:0022857">
    <property type="term" value="F:transmembrane transporter activity"/>
    <property type="evidence" value="ECO:0007669"/>
    <property type="project" value="InterPro"/>
</dbReference>
<dbReference type="InterPro" id="IPR035906">
    <property type="entry name" value="MetI-like_sf"/>
</dbReference>
<feature type="transmembrane region" description="Helical" evidence="11">
    <location>
        <begin position="12"/>
        <end position="36"/>
    </location>
</feature>
<keyword evidence="3 11" id="KW-0813">Transport</keyword>
<evidence type="ECO:0000256" key="9">
    <source>
        <dbReference type="ARBA" id="ARBA00023136"/>
    </source>
</evidence>
<feature type="transmembrane region" description="Helical" evidence="11">
    <location>
        <begin position="160"/>
        <end position="184"/>
    </location>
</feature>
<evidence type="ECO:0000256" key="5">
    <source>
        <dbReference type="ARBA" id="ARBA00022519"/>
    </source>
</evidence>
<dbReference type="EMBL" id="CP018889">
    <property type="protein sequence ID" value="AUI68393.1"/>
    <property type="molecule type" value="Genomic_DNA"/>
</dbReference>
<dbReference type="PANTHER" id="PTHR30614:SF10">
    <property type="entry name" value="ARGININE ABC TRANSPORTER PERMEASE PROTEIN ARTM"/>
    <property type="match status" value="1"/>
</dbReference>
<dbReference type="InterPro" id="IPR043429">
    <property type="entry name" value="ArtM/GltK/GlnP/TcyL/YhdX-like"/>
</dbReference>
<feature type="domain" description="ABC transmembrane type-1" evidence="12">
    <location>
        <begin position="17"/>
        <end position="214"/>
    </location>
</feature>
<dbReference type="PANTHER" id="PTHR30614">
    <property type="entry name" value="MEMBRANE COMPONENT OF AMINO ACID ABC TRANSPORTER"/>
    <property type="match status" value="1"/>
</dbReference>
<proteinExistence type="inferred from homology"/>
<protein>
    <recommendedName>
        <fullName evidence="10">Arginine ABC transporter permease protein ArtM</fullName>
    </recommendedName>
</protein>
<keyword evidence="8 11" id="KW-1133">Transmembrane helix</keyword>
<evidence type="ECO:0000256" key="11">
    <source>
        <dbReference type="RuleBase" id="RU363032"/>
    </source>
</evidence>
<accession>A0A2N9YD33</accession>
<dbReference type="SUPFAM" id="SSF161098">
    <property type="entry name" value="MetI-like"/>
    <property type="match status" value="1"/>
</dbReference>
<evidence type="ECO:0000256" key="1">
    <source>
        <dbReference type="ARBA" id="ARBA00004429"/>
    </source>
</evidence>
<evidence type="ECO:0000256" key="2">
    <source>
        <dbReference type="ARBA" id="ARBA00010072"/>
    </source>
</evidence>
<evidence type="ECO:0000259" key="12">
    <source>
        <dbReference type="PROSITE" id="PS50928"/>
    </source>
</evidence>
<dbReference type="RefSeq" id="WP_062155101.1">
    <property type="nucleotide sequence ID" value="NZ_CP012373.2"/>
</dbReference>
<dbReference type="CDD" id="cd06261">
    <property type="entry name" value="TM_PBP2"/>
    <property type="match status" value="1"/>
</dbReference>
<dbReference type="KEGG" id="blep:AL038_17675"/>
<dbReference type="NCBIfam" id="TIGR01726">
    <property type="entry name" value="HEQRo_perm_3TM"/>
    <property type="match status" value="1"/>
</dbReference>
<keyword evidence="9 11" id="KW-0472">Membrane</keyword>
<comment type="similarity">
    <text evidence="2">Belongs to the binding-protein-dependent transport system permease family. HisMQ subfamily.</text>
</comment>
<evidence type="ECO:0000256" key="10">
    <source>
        <dbReference type="ARBA" id="ARBA00040319"/>
    </source>
</evidence>
<dbReference type="Proteomes" id="UP000234271">
    <property type="component" value="Chromosome"/>
</dbReference>
<keyword evidence="7" id="KW-0029">Amino-acid transport</keyword>
<evidence type="ECO:0000256" key="3">
    <source>
        <dbReference type="ARBA" id="ARBA00022448"/>
    </source>
</evidence>
<sequence length="227" mass="25949">MDFTAIIENINLYWGGLWLTLQLVSLSLLLGILMAIPCALLATAKNPFYSLPIFTFSYFFRGTPLLIQIYLIYYGLGQFEWVKNSMFWGILREAYWCALLAFTLNTAAYTIEILRGTIITTPSGEIEAARAFGMSQRLLYQRIILPSALRRALPAYGNEVIFMLHASSLASIITLVDITGAARIINARFYMPYEAFLTAAAFYLVLTFMLVFLFKQLEKHWLAYLRR</sequence>
<evidence type="ECO:0000313" key="13">
    <source>
        <dbReference type="EMBL" id="AUI68393.1"/>
    </source>
</evidence>
<evidence type="ECO:0000256" key="6">
    <source>
        <dbReference type="ARBA" id="ARBA00022692"/>
    </source>
</evidence>
<keyword evidence="6 11" id="KW-0812">Transmembrane</keyword>
<keyword evidence="4" id="KW-1003">Cell membrane</keyword>
<evidence type="ECO:0000256" key="7">
    <source>
        <dbReference type="ARBA" id="ARBA00022970"/>
    </source>
</evidence>
<dbReference type="AlphaFoldDB" id="A0A2N9YD33"/>
<dbReference type="GO" id="GO:0043190">
    <property type="term" value="C:ATP-binding cassette (ABC) transporter complex"/>
    <property type="evidence" value="ECO:0007669"/>
    <property type="project" value="InterPro"/>
</dbReference>
<dbReference type="InterPro" id="IPR010065">
    <property type="entry name" value="AA_ABC_transptr_permease_3TM"/>
</dbReference>
<dbReference type="STRING" id="288004.AL038_17675"/>
<organism evidence="13 14">
    <name type="scientific">Beggiatoa leptomitoformis</name>
    <dbReference type="NCBI Taxonomy" id="288004"/>
    <lineage>
        <taxon>Bacteria</taxon>
        <taxon>Pseudomonadati</taxon>
        <taxon>Pseudomonadota</taxon>
        <taxon>Gammaproteobacteria</taxon>
        <taxon>Thiotrichales</taxon>
        <taxon>Thiotrichaceae</taxon>
        <taxon>Beggiatoa</taxon>
    </lineage>
</organism>
<gene>
    <name evidence="13" type="ORF">BLE401_06555</name>
</gene>
<evidence type="ECO:0000256" key="8">
    <source>
        <dbReference type="ARBA" id="ARBA00022989"/>
    </source>
</evidence>
<reference evidence="14" key="1">
    <citation type="submission" date="2016-12" db="EMBL/GenBank/DDBJ databases">
        <title>Complete Genome Sequence of Beggiatoa leptomitiformis D-401.</title>
        <authorList>
            <person name="Fomenkov A."/>
            <person name="Vincze T."/>
            <person name="Grabovich M."/>
            <person name="Anton B.P."/>
            <person name="Dubinina G."/>
            <person name="Orlova M."/>
            <person name="Belousova E."/>
            <person name="Roberts R.J."/>
        </authorList>
    </citation>
    <scope>NUCLEOTIDE SEQUENCE [LARGE SCALE GENOMIC DNA]</scope>
    <source>
        <strain evidence="14">D-401</strain>
    </source>
</reference>
<comment type="subcellular location">
    <subcellularLocation>
        <location evidence="1">Cell inner membrane</location>
        <topology evidence="1">Multi-pass membrane protein</topology>
    </subcellularLocation>
    <subcellularLocation>
        <location evidence="11">Cell membrane</location>
        <topology evidence="11">Multi-pass membrane protein</topology>
    </subcellularLocation>
</comment>
<dbReference type="PROSITE" id="PS50928">
    <property type="entry name" value="ABC_TM1"/>
    <property type="match status" value="1"/>
</dbReference>
<dbReference type="OrthoDB" id="4404959at2"/>
<dbReference type="Gene3D" id="1.10.3720.10">
    <property type="entry name" value="MetI-like"/>
    <property type="match status" value="1"/>
</dbReference>
<keyword evidence="14" id="KW-1185">Reference proteome</keyword>
<name>A0A2N9YD33_9GAMM</name>
<evidence type="ECO:0000313" key="14">
    <source>
        <dbReference type="Proteomes" id="UP000234271"/>
    </source>
</evidence>
<keyword evidence="5" id="KW-0997">Cell inner membrane</keyword>
<feature type="transmembrane region" description="Helical" evidence="11">
    <location>
        <begin position="48"/>
        <end position="73"/>
    </location>
</feature>
<evidence type="ECO:0000256" key="4">
    <source>
        <dbReference type="ARBA" id="ARBA00022475"/>
    </source>
</evidence>
<feature type="transmembrane region" description="Helical" evidence="11">
    <location>
        <begin position="196"/>
        <end position="217"/>
    </location>
</feature>